<feature type="region of interest" description="Disordered" evidence="1">
    <location>
        <begin position="319"/>
        <end position="410"/>
    </location>
</feature>
<keyword evidence="4" id="KW-1185">Reference proteome</keyword>
<feature type="compositionally biased region" description="Low complexity" evidence="1">
    <location>
        <begin position="40"/>
        <end position="80"/>
    </location>
</feature>
<evidence type="ECO:0000256" key="1">
    <source>
        <dbReference type="SAM" id="MobiDB-lite"/>
    </source>
</evidence>
<feature type="compositionally biased region" description="Low complexity" evidence="1">
    <location>
        <begin position="322"/>
        <end position="350"/>
    </location>
</feature>
<dbReference type="AlphaFoldDB" id="A0A409XWT6"/>
<name>A0A409XWT6_9AGAR</name>
<dbReference type="STRING" id="231916.A0A409XWT6"/>
<evidence type="ECO:0000259" key="2">
    <source>
        <dbReference type="SMART" id="SM01272"/>
    </source>
</evidence>
<dbReference type="GO" id="GO:0034063">
    <property type="term" value="P:stress granule assembly"/>
    <property type="evidence" value="ECO:0007669"/>
    <property type="project" value="TreeGrafter"/>
</dbReference>
<organism evidence="3 4">
    <name type="scientific">Gymnopilus dilepis</name>
    <dbReference type="NCBI Taxonomy" id="231916"/>
    <lineage>
        <taxon>Eukaryota</taxon>
        <taxon>Fungi</taxon>
        <taxon>Dikarya</taxon>
        <taxon>Basidiomycota</taxon>
        <taxon>Agaricomycotina</taxon>
        <taxon>Agaricomycetes</taxon>
        <taxon>Agaricomycetidae</taxon>
        <taxon>Agaricales</taxon>
        <taxon>Agaricineae</taxon>
        <taxon>Hymenogastraceae</taxon>
        <taxon>Gymnopilus</taxon>
    </lineage>
</organism>
<comment type="caution">
    <text evidence="3">The sequence shown here is derived from an EMBL/GenBank/DDBJ whole genome shotgun (WGS) entry which is preliminary data.</text>
</comment>
<feature type="region of interest" description="Disordered" evidence="1">
    <location>
        <begin position="1"/>
        <end position="102"/>
    </location>
</feature>
<dbReference type="OrthoDB" id="2275718at2759"/>
<feature type="compositionally biased region" description="Gly residues" evidence="1">
    <location>
        <begin position="572"/>
        <end position="592"/>
    </location>
</feature>
<feature type="compositionally biased region" description="Pro residues" evidence="1">
    <location>
        <begin position="891"/>
        <end position="922"/>
    </location>
</feature>
<feature type="compositionally biased region" description="Pro residues" evidence="1">
    <location>
        <begin position="943"/>
        <end position="952"/>
    </location>
</feature>
<dbReference type="InterPro" id="IPR009604">
    <property type="entry name" value="LsmAD_domain"/>
</dbReference>
<feature type="compositionally biased region" description="Gly residues" evidence="1">
    <location>
        <begin position="618"/>
        <end position="637"/>
    </location>
</feature>
<gene>
    <name evidence="3" type="ORF">CVT26_014918</name>
</gene>
<feature type="compositionally biased region" description="Low complexity" evidence="1">
    <location>
        <begin position="546"/>
        <end position="564"/>
    </location>
</feature>
<dbReference type="Proteomes" id="UP000284706">
    <property type="component" value="Unassembled WGS sequence"/>
</dbReference>
<dbReference type="GO" id="GO:0010494">
    <property type="term" value="C:cytoplasmic stress granule"/>
    <property type="evidence" value="ECO:0007669"/>
    <property type="project" value="TreeGrafter"/>
</dbReference>
<reference evidence="3 4" key="1">
    <citation type="journal article" date="2018" name="Evol. Lett.">
        <title>Horizontal gene cluster transfer increased hallucinogenic mushroom diversity.</title>
        <authorList>
            <person name="Reynolds H.T."/>
            <person name="Vijayakumar V."/>
            <person name="Gluck-Thaler E."/>
            <person name="Korotkin H.B."/>
            <person name="Matheny P.B."/>
            <person name="Slot J.C."/>
        </authorList>
    </citation>
    <scope>NUCLEOTIDE SEQUENCE [LARGE SCALE GENOMIC DNA]</scope>
    <source>
        <strain evidence="3 4">SRW20</strain>
    </source>
</reference>
<dbReference type="PANTHER" id="PTHR12854:SF7">
    <property type="entry name" value="ATAXIN-2 HOMOLOG"/>
    <property type="match status" value="1"/>
</dbReference>
<dbReference type="Pfam" id="PF06741">
    <property type="entry name" value="LsmAD"/>
    <property type="match status" value="1"/>
</dbReference>
<dbReference type="EMBL" id="NHYE01001431">
    <property type="protein sequence ID" value="PPQ95227.1"/>
    <property type="molecule type" value="Genomic_DNA"/>
</dbReference>
<dbReference type="PANTHER" id="PTHR12854">
    <property type="entry name" value="ATAXIN 2-RELATED"/>
    <property type="match status" value="1"/>
</dbReference>
<feature type="compositionally biased region" description="Polar residues" evidence="1">
    <location>
        <begin position="26"/>
        <end position="39"/>
    </location>
</feature>
<feature type="region of interest" description="Disordered" evidence="1">
    <location>
        <begin position="938"/>
        <end position="973"/>
    </location>
</feature>
<evidence type="ECO:0000313" key="3">
    <source>
        <dbReference type="EMBL" id="PPQ95227.1"/>
    </source>
</evidence>
<proteinExistence type="predicted"/>
<feature type="compositionally biased region" description="Low complexity" evidence="1">
    <location>
        <begin position="376"/>
        <end position="400"/>
    </location>
</feature>
<dbReference type="SMART" id="SM01272">
    <property type="entry name" value="LsmAD"/>
    <property type="match status" value="1"/>
</dbReference>
<dbReference type="InterPro" id="IPR045117">
    <property type="entry name" value="ATXN2-like"/>
</dbReference>
<sequence length="973" mass="98970">MATSARPSKAARKGPPEPSAARRTSAWGNNARSSPTYSSAGAPPRQQQPQQQQAQTTAPAPAAPQGQPAFPPLAQNQNQSPAPPTSSSPAPAAPRDRVLQALSGLTGTTVTILTKTGQRFEGVVGSTTATEGDTTGVTLKDAKDVSAPGAPLKDSLFVAATNIESYTSGPADARPTNGDTFRTDTDISAHKTHPRERDLQAWVPASTDPSAPLDEDTFSLGLGGPNANGTTSWDQFTVNEQLFGVKGSFDENVYTTKLDRSAPDFKEREKRAMRIASEIMGSAANNPHVAEERGLVVDDSGANEEDKYGAVVRGQNAYVPPGARRQQAAAAGGGANAANASSGVTAGANAPDANAIPKVAVNGPDGSSVPASNGTSKAQSPPSSKAASPSPVGVPSASGATKPPADALPAFRDFVKDEKQRLTEKRQALQRGEREKRLADLKSWSQMFKLNKPIPDDLVPILAKDEEKQRLIREKAMQDAADAKAKAIAASTPTTSSRGIGVPGVVAGQAKGVTGGKPVSSSSQAIAGKPVTGAGNGPTASTSQKTLATSGSNTASNSASATPTQKPLSSGGASGSGGSGSGGSGSGSGSGGKNLKISMFIPPIPPFKGGNKAKMGAGVAGGQGVPGTSAGGGGGAGSASPANKNAANGVNTNVAKAPSPASPAGGGNANAANNARLNVNASSFRPNPKASAFSPLTANSPKPGANGALPPSNSVSPKPKSDSTPATPNPFFGTRPIKKSAPVHVKDDFNPFKHNKVVDASQVAAIWPYSGKRYMQMFPQPAHPPAPHPAHMVPPAGVVPGPPMPPPSYEEDSAAQQAAAAVAVGQQPPQHRGYVYAYPQYGYPPQMMPGMPPPGPPGAYMPGPYMQPMPYPPGMPPPNAMYSPAMGQMPPPQAYMQPPPPGAYPPPPNGAGPRPSMPPTPIPAHAHPYYHQSPQLQHAYPMMMPPPPPNMAPPHGYEGAPAPPPVPMQGGHA</sequence>
<accession>A0A409XWT6</accession>
<feature type="compositionally biased region" description="Low complexity" evidence="1">
    <location>
        <begin position="608"/>
        <end position="617"/>
    </location>
</feature>
<dbReference type="GO" id="GO:0003729">
    <property type="term" value="F:mRNA binding"/>
    <property type="evidence" value="ECO:0007669"/>
    <property type="project" value="TreeGrafter"/>
</dbReference>
<feature type="domain" description="LsmAD" evidence="2">
    <location>
        <begin position="243"/>
        <end position="314"/>
    </location>
</feature>
<feature type="compositionally biased region" description="Low complexity" evidence="1">
    <location>
        <begin position="638"/>
        <end position="682"/>
    </location>
</feature>
<evidence type="ECO:0000313" key="4">
    <source>
        <dbReference type="Proteomes" id="UP000284706"/>
    </source>
</evidence>
<dbReference type="InParanoid" id="A0A409XWT6"/>
<feature type="region of interest" description="Disordered" evidence="1">
    <location>
        <begin position="891"/>
        <end position="925"/>
    </location>
</feature>
<protein>
    <recommendedName>
        <fullName evidence="2">LsmAD domain-containing protein</fullName>
    </recommendedName>
</protein>
<feature type="region of interest" description="Disordered" evidence="1">
    <location>
        <begin position="511"/>
        <end position="739"/>
    </location>
</feature>